<dbReference type="AlphaFoldDB" id="A0A161Q3J4"/>
<dbReference type="InterPro" id="IPR001789">
    <property type="entry name" value="Sig_transdc_resp-reg_receiver"/>
</dbReference>
<dbReference type="PROSITE" id="PS50043">
    <property type="entry name" value="HTH_LUXR_2"/>
    <property type="match status" value="1"/>
</dbReference>
<keyword evidence="2" id="KW-0238">DNA-binding</keyword>
<sequence length="212" mass="22184">MSVARAMIVDDHALIRSGLREMLELCAPGTAVVEVATLTEAADALGRDPGIGLVLLDLNIPGAKGLEALEVLRRHFPSVAVAVVSADEQPAIMRKALAAGAAGYLPKSLRAEVLESALRLVLAGGIYVPPAALDAEEPAADAPVGLDAGALGLTRRQGEILKLLAHDLPNRAIADRLGLAEQTVKNQVSQMLRRLDLGSRAEAAALARRYRG</sequence>
<evidence type="ECO:0000256" key="2">
    <source>
        <dbReference type="ARBA" id="ARBA00023125"/>
    </source>
</evidence>
<dbReference type="InterPro" id="IPR058245">
    <property type="entry name" value="NreC/VraR/RcsB-like_REC"/>
</dbReference>
<gene>
    <name evidence="6" type="ORF">AUP44_00885</name>
</gene>
<dbReference type="SMART" id="SM00421">
    <property type="entry name" value="HTH_LUXR"/>
    <property type="match status" value="1"/>
</dbReference>
<dbReference type="GO" id="GO:0003677">
    <property type="term" value="F:DNA binding"/>
    <property type="evidence" value="ECO:0007669"/>
    <property type="project" value="UniProtKB-KW"/>
</dbReference>
<dbReference type="CDD" id="cd17535">
    <property type="entry name" value="REC_NarL-like"/>
    <property type="match status" value="1"/>
</dbReference>
<keyword evidence="1 3" id="KW-0597">Phosphoprotein</keyword>
<dbReference type="InterPro" id="IPR016032">
    <property type="entry name" value="Sig_transdc_resp-reg_C-effctor"/>
</dbReference>
<dbReference type="SUPFAM" id="SSF46894">
    <property type="entry name" value="C-terminal effector domain of the bipartite response regulators"/>
    <property type="match status" value="1"/>
</dbReference>
<feature type="modified residue" description="4-aspartylphosphate" evidence="3">
    <location>
        <position position="57"/>
    </location>
</feature>
<dbReference type="PRINTS" id="PR00038">
    <property type="entry name" value="HTHLUXR"/>
</dbReference>
<evidence type="ECO:0000259" key="4">
    <source>
        <dbReference type="PROSITE" id="PS50043"/>
    </source>
</evidence>
<dbReference type="InterPro" id="IPR051015">
    <property type="entry name" value="EvgA-like"/>
</dbReference>
<evidence type="ECO:0000256" key="3">
    <source>
        <dbReference type="PROSITE-ProRule" id="PRU00169"/>
    </source>
</evidence>
<dbReference type="PROSITE" id="PS50110">
    <property type="entry name" value="RESPONSE_REGULATORY"/>
    <property type="match status" value="1"/>
</dbReference>
<dbReference type="InterPro" id="IPR000792">
    <property type="entry name" value="Tscrpt_reg_LuxR_C"/>
</dbReference>
<dbReference type="SUPFAM" id="SSF52172">
    <property type="entry name" value="CheY-like"/>
    <property type="match status" value="1"/>
</dbReference>
<accession>A0A161Q3J4</accession>
<evidence type="ECO:0000256" key="1">
    <source>
        <dbReference type="ARBA" id="ARBA00022553"/>
    </source>
</evidence>
<protein>
    <submittedName>
        <fullName evidence="6">Two-component system response regulator</fullName>
    </submittedName>
</protein>
<dbReference type="InterPro" id="IPR011006">
    <property type="entry name" value="CheY-like_superfamily"/>
</dbReference>
<evidence type="ECO:0000259" key="5">
    <source>
        <dbReference type="PROSITE" id="PS50110"/>
    </source>
</evidence>
<dbReference type="GO" id="GO:0000160">
    <property type="term" value="P:phosphorelay signal transduction system"/>
    <property type="evidence" value="ECO:0007669"/>
    <property type="project" value="InterPro"/>
</dbReference>
<evidence type="ECO:0000313" key="7">
    <source>
        <dbReference type="Proteomes" id="UP000075787"/>
    </source>
</evidence>
<feature type="domain" description="HTH luxR-type" evidence="4">
    <location>
        <begin position="146"/>
        <end position="211"/>
    </location>
</feature>
<proteinExistence type="predicted"/>
<name>A0A161Q3J4_9PROT</name>
<dbReference type="EMBL" id="LPZR01000157">
    <property type="protein sequence ID" value="KYO52335.1"/>
    <property type="molecule type" value="Genomic_DNA"/>
</dbReference>
<dbReference type="Gene3D" id="3.40.50.2300">
    <property type="match status" value="1"/>
</dbReference>
<dbReference type="Pfam" id="PF00072">
    <property type="entry name" value="Response_reg"/>
    <property type="match status" value="1"/>
</dbReference>
<dbReference type="Pfam" id="PF00196">
    <property type="entry name" value="GerE"/>
    <property type="match status" value="1"/>
</dbReference>
<evidence type="ECO:0000313" key="6">
    <source>
        <dbReference type="EMBL" id="KYO52335.1"/>
    </source>
</evidence>
<organism evidence="6 7">
    <name type="scientific">Tistrella mobilis</name>
    <dbReference type="NCBI Taxonomy" id="171437"/>
    <lineage>
        <taxon>Bacteria</taxon>
        <taxon>Pseudomonadati</taxon>
        <taxon>Pseudomonadota</taxon>
        <taxon>Alphaproteobacteria</taxon>
        <taxon>Geminicoccales</taxon>
        <taxon>Geminicoccaceae</taxon>
        <taxon>Tistrella</taxon>
    </lineage>
</organism>
<dbReference type="GeneID" id="97239611"/>
<feature type="domain" description="Response regulatory" evidence="5">
    <location>
        <begin position="5"/>
        <end position="122"/>
    </location>
</feature>
<dbReference type="OrthoDB" id="9805444at2"/>
<dbReference type="SMART" id="SM00448">
    <property type="entry name" value="REC"/>
    <property type="match status" value="1"/>
</dbReference>
<dbReference type="PANTHER" id="PTHR45566:SF1">
    <property type="entry name" value="HTH-TYPE TRANSCRIPTIONAL REGULATOR YHJB-RELATED"/>
    <property type="match status" value="1"/>
</dbReference>
<dbReference type="Proteomes" id="UP000075787">
    <property type="component" value="Unassembled WGS sequence"/>
</dbReference>
<dbReference type="GO" id="GO:0006355">
    <property type="term" value="P:regulation of DNA-templated transcription"/>
    <property type="evidence" value="ECO:0007669"/>
    <property type="project" value="InterPro"/>
</dbReference>
<reference evidence="6 7" key="1">
    <citation type="submission" date="2015-12" db="EMBL/GenBank/DDBJ databases">
        <title>Genome sequence of Tistrella mobilis MCCC 1A02139.</title>
        <authorList>
            <person name="Lu L."/>
            <person name="Lai Q."/>
            <person name="Shao Z."/>
            <person name="Qian P."/>
        </authorList>
    </citation>
    <scope>NUCLEOTIDE SEQUENCE [LARGE SCALE GENOMIC DNA]</scope>
    <source>
        <strain evidence="6 7">MCCC 1A02139</strain>
    </source>
</reference>
<dbReference type="RefSeq" id="WP_062764495.1">
    <property type="nucleotide sequence ID" value="NZ_CP121043.1"/>
</dbReference>
<dbReference type="PANTHER" id="PTHR45566">
    <property type="entry name" value="HTH-TYPE TRANSCRIPTIONAL REGULATOR YHJB-RELATED"/>
    <property type="match status" value="1"/>
</dbReference>
<dbReference type="CDD" id="cd06170">
    <property type="entry name" value="LuxR_C_like"/>
    <property type="match status" value="1"/>
</dbReference>
<dbReference type="InterPro" id="IPR036388">
    <property type="entry name" value="WH-like_DNA-bd_sf"/>
</dbReference>
<dbReference type="Gene3D" id="1.10.10.10">
    <property type="entry name" value="Winged helix-like DNA-binding domain superfamily/Winged helix DNA-binding domain"/>
    <property type="match status" value="1"/>
</dbReference>
<comment type="caution">
    <text evidence="6">The sequence shown here is derived from an EMBL/GenBank/DDBJ whole genome shotgun (WGS) entry which is preliminary data.</text>
</comment>